<evidence type="ECO:0000259" key="3">
    <source>
        <dbReference type="PROSITE" id="PS50095"/>
    </source>
</evidence>
<dbReference type="EMBL" id="CAJOBI010317214">
    <property type="protein sequence ID" value="CAF5178984.1"/>
    <property type="molecule type" value="Genomic_DNA"/>
</dbReference>
<proteinExistence type="predicted"/>
<name>A0A8S3HAJ7_9BILA</name>
<keyword evidence="2" id="KW-0812">Transmembrane</keyword>
<evidence type="ECO:0000313" key="5">
    <source>
        <dbReference type="Proteomes" id="UP000676336"/>
    </source>
</evidence>
<dbReference type="Gene3D" id="2.60.60.20">
    <property type="entry name" value="PLAT/LH2 domain"/>
    <property type="match status" value="1"/>
</dbReference>
<comment type="caution">
    <text evidence="4">The sequence shown here is derived from an EMBL/GenBank/DDBJ whole genome shotgun (WGS) entry which is preliminary data.</text>
</comment>
<accession>A0A8S3HAJ7</accession>
<dbReference type="Pfam" id="PF01477">
    <property type="entry name" value="PLAT"/>
    <property type="match status" value="1"/>
</dbReference>
<dbReference type="GO" id="GO:0016020">
    <property type="term" value="C:membrane"/>
    <property type="evidence" value="ECO:0007669"/>
    <property type="project" value="TreeGrafter"/>
</dbReference>
<gene>
    <name evidence="4" type="ORF">SMN809_LOCUS68348</name>
</gene>
<keyword evidence="2" id="KW-1133">Transmembrane helix</keyword>
<sequence>NENKSQLSDNLVLSDAHLTCYCETSVTKYFVLCQPKPILVEFELNAQTWLHFYVYLSVLLFIFLLLGIYAIYKDTLDDYKPYVYFVADNQVGAVNVHIYQLTIFTGLQQSTSKHLKINIRLIGDKCYDESHCLNLNLSNVFQRGSVNQFVITSFVDIGRIVALNMWHDEINLKSDYYIRHCILYDYNYHRTYYFCCYTWLSLRKGLNMINEIFYVAQEVDQYAFGHLFLSTYAWLYYHYHLLNSIFNKQKINTLSRIYRLHIYFCLIIIQLYFIQTLIISCRNIIINQRCAYIFPSFSFLVDQSFVASDWIEIYQ</sequence>
<dbReference type="PANTHER" id="PTHR10877">
    <property type="entry name" value="POLYCYSTIN FAMILY MEMBER"/>
    <property type="match status" value="1"/>
</dbReference>
<feature type="domain" description="PLAT" evidence="3">
    <location>
        <begin position="97"/>
        <end position="214"/>
    </location>
</feature>
<feature type="non-terminal residue" evidence="4">
    <location>
        <position position="1"/>
    </location>
</feature>
<organism evidence="4 5">
    <name type="scientific">Rotaria magnacalcarata</name>
    <dbReference type="NCBI Taxonomy" id="392030"/>
    <lineage>
        <taxon>Eukaryota</taxon>
        <taxon>Metazoa</taxon>
        <taxon>Spiralia</taxon>
        <taxon>Gnathifera</taxon>
        <taxon>Rotifera</taxon>
        <taxon>Eurotatoria</taxon>
        <taxon>Bdelloidea</taxon>
        <taxon>Philodinida</taxon>
        <taxon>Philodinidae</taxon>
        <taxon>Rotaria</taxon>
    </lineage>
</organism>
<evidence type="ECO:0000256" key="2">
    <source>
        <dbReference type="SAM" id="Phobius"/>
    </source>
</evidence>
<dbReference type="SMART" id="SM00308">
    <property type="entry name" value="LH2"/>
    <property type="match status" value="1"/>
</dbReference>
<dbReference type="InterPro" id="IPR051223">
    <property type="entry name" value="Polycystin"/>
</dbReference>
<dbReference type="InterPro" id="IPR001024">
    <property type="entry name" value="PLAT/LH2_dom"/>
</dbReference>
<comment type="caution">
    <text evidence="1">Lacks conserved residue(s) required for the propagation of feature annotation.</text>
</comment>
<evidence type="ECO:0000313" key="4">
    <source>
        <dbReference type="EMBL" id="CAF5178984.1"/>
    </source>
</evidence>
<dbReference type="GO" id="GO:0050982">
    <property type="term" value="P:detection of mechanical stimulus"/>
    <property type="evidence" value="ECO:0007669"/>
    <property type="project" value="TreeGrafter"/>
</dbReference>
<dbReference type="PROSITE" id="PS50095">
    <property type="entry name" value="PLAT"/>
    <property type="match status" value="1"/>
</dbReference>
<evidence type="ECO:0000256" key="1">
    <source>
        <dbReference type="PROSITE-ProRule" id="PRU00152"/>
    </source>
</evidence>
<reference evidence="4" key="1">
    <citation type="submission" date="2021-02" db="EMBL/GenBank/DDBJ databases">
        <authorList>
            <person name="Nowell W R."/>
        </authorList>
    </citation>
    <scope>NUCLEOTIDE SEQUENCE</scope>
</reference>
<feature type="non-terminal residue" evidence="4">
    <location>
        <position position="315"/>
    </location>
</feature>
<keyword evidence="2" id="KW-0472">Membrane</keyword>
<feature type="transmembrane region" description="Helical" evidence="2">
    <location>
        <begin position="52"/>
        <end position="72"/>
    </location>
</feature>
<dbReference type="AlphaFoldDB" id="A0A8S3HAJ7"/>
<protein>
    <recommendedName>
        <fullName evidence="3">PLAT domain-containing protein</fullName>
    </recommendedName>
</protein>
<dbReference type="GO" id="GO:0005262">
    <property type="term" value="F:calcium channel activity"/>
    <property type="evidence" value="ECO:0007669"/>
    <property type="project" value="TreeGrafter"/>
</dbReference>
<dbReference type="PANTHER" id="PTHR10877:SF183">
    <property type="entry name" value="AT14535P-RELATED"/>
    <property type="match status" value="1"/>
</dbReference>
<dbReference type="InterPro" id="IPR036392">
    <property type="entry name" value="PLAT/LH2_dom_sf"/>
</dbReference>
<feature type="transmembrane region" description="Helical" evidence="2">
    <location>
        <begin position="260"/>
        <end position="280"/>
    </location>
</feature>
<dbReference type="SUPFAM" id="SSF49723">
    <property type="entry name" value="Lipase/lipooxygenase domain (PLAT/LH2 domain)"/>
    <property type="match status" value="1"/>
</dbReference>
<dbReference type="Proteomes" id="UP000676336">
    <property type="component" value="Unassembled WGS sequence"/>
</dbReference>